<evidence type="ECO:0000313" key="2">
    <source>
        <dbReference type="Proteomes" id="UP001243276"/>
    </source>
</evidence>
<name>A0AAF0K1Y9_9CAUD</name>
<dbReference type="Proteomes" id="UP001243276">
    <property type="component" value="Segment"/>
</dbReference>
<proteinExistence type="predicted"/>
<dbReference type="KEGG" id="vg:80560644"/>
<evidence type="ECO:0000313" key="1">
    <source>
        <dbReference type="EMBL" id="WGH20874.1"/>
    </source>
</evidence>
<organism evidence="1 2">
    <name type="scientific">Gordonia phage Commandaria</name>
    <dbReference type="NCBI Taxonomy" id="3038364"/>
    <lineage>
        <taxon>Viruses</taxon>
        <taxon>Duplodnaviria</taxon>
        <taxon>Heunggongvirae</taxon>
        <taxon>Uroviricota</taxon>
        <taxon>Caudoviricetes</taxon>
        <taxon>Zierdtviridae</taxon>
        <taxon>Emilbogenvirinae</taxon>
        <taxon>Commandariavirus</taxon>
        <taxon>Commandariavirus commandaria</taxon>
    </lineage>
</organism>
<protein>
    <submittedName>
        <fullName evidence="1">Uncharacterized protein</fullName>
    </submittedName>
</protein>
<accession>A0AAF0K1Y9</accession>
<sequence length="112" mass="11856">MTNNRLTHNRDAIARVQSAHGLTPSGRTVAGPAVADARIASRNGWTITMLTPYALAVADPEGFTVTAEYSSASNGVTFAQTSHHGNRCQIGRRNGVTLREAVRGIIGETVNP</sequence>
<gene>
    <name evidence="1" type="primary">91</name>
</gene>
<reference evidence="1" key="1">
    <citation type="submission" date="2023-03" db="EMBL/GenBank/DDBJ databases">
        <authorList>
            <person name="Adamson A.J."/>
            <person name="Baker B.A."/>
            <person name="Galadyk N."/>
            <person name="Joshi D.H."/>
            <person name="Kistler H.E."/>
            <person name="Roberts S.M."/>
            <person name="Saint K.A."/>
            <person name="Sunnen C.N."/>
            <person name="Garlena R.A."/>
            <person name="Russell D.A."/>
            <person name="Pope W.H."/>
            <person name="Jacobs-Sera D."/>
            <person name="Hatfull G.F."/>
        </authorList>
    </citation>
    <scope>NUCLEOTIDE SEQUENCE</scope>
</reference>
<dbReference type="EMBL" id="OQ709208">
    <property type="protein sequence ID" value="WGH20874.1"/>
    <property type="molecule type" value="Genomic_DNA"/>
</dbReference>
<keyword evidence="2" id="KW-1185">Reference proteome</keyword>
<dbReference type="RefSeq" id="YP_010842881.1">
    <property type="nucleotide sequence ID" value="NC_079146.1"/>
</dbReference>
<dbReference type="GeneID" id="80560644"/>